<dbReference type="InterPro" id="IPR047664">
    <property type="entry name" value="SWEET"/>
</dbReference>
<keyword evidence="9 10" id="KW-0472">Membrane</keyword>
<keyword evidence="12" id="KW-1185">Reference proteome</keyword>
<dbReference type="PANTHER" id="PTHR10791">
    <property type="entry name" value="RAG1-ACTIVATING PROTEIN 1"/>
    <property type="match status" value="1"/>
</dbReference>
<dbReference type="Gene3D" id="1.20.1280.290">
    <property type="match status" value="2"/>
</dbReference>
<feature type="transmembrane region" description="Helical" evidence="10">
    <location>
        <begin position="108"/>
        <end position="130"/>
    </location>
</feature>
<feature type="transmembrane region" description="Helical" evidence="10">
    <location>
        <begin position="49"/>
        <end position="69"/>
    </location>
</feature>
<dbReference type="Proteomes" id="UP000230069">
    <property type="component" value="Unassembled WGS sequence"/>
</dbReference>
<evidence type="ECO:0000313" key="12">
    <source>
        <dbReference type="Proteomes" id="UP000230069"/>
    </source>
</evidence>
<evidence type="ECO:0000256" key="6">
    <source>
        <dbReference type="ARBA" id="ARBA00022692"/>
    </source>
</evidence>
<keyword evidence="4" id="KW-1003">Cell membrane</keyword>
<organism evidence="11 12">
    <name type="scientific">Aquilegia coerulea</name>
    <name type="common">Rocky mountain columbine</name>
    <dbReference type="NCBI Taxonomy" id="218851"/>
    <lineage>
        <taxon>Eukaryota</taxon>
        <taxon>Viridiplantae</taxon>
        <taxon>Streptophyta</taxon>
        <taxon>Embryophyta</taxon>
        <taxon>Tracheophyta</taxon>
        <taxon>Spermatophyta</taxon>
        <taxon>Magnoliopsida</taxon>
        <taxon>Ranunculales</taxon>
        <taxon>Ranunculaceae</taxon>
        <taxon>Thalictroideae</taxon>
        <taxon>Aquilegia</taxon>
    </lineage>
</organism>
<keyword evidence="8 10" id="KW-1133">Transmembrane helix</keyword>
<dbReference type="AlphaFoldDB" id="A0A2G5F0Z3"/>
<keyword evidence="6 10" id="KW-0812">Transmembrane</keyword>
<evidence type="ECO:0000256" key="4">
    <source>
        <dbReference type="ARBA" id="ARBA00022475"/>
    </source>
</evidence>
<comment type="similarity">
    <text evidence="2">Belongs to the SWEET sugar transporter family.</text>
</comment>
<evidence type="ECO:0000256" key="7">
    <source>
        <dbReference type="ARBA" id="ARBA00022737"/>
    </source>
</evidence>
<evidence type="ECO:0000256" key="5">
    <source>
        <dbReference type="ARBA" id="ARBA00022597"/>
    </source>
</evidence>
<reference evidence="11 12" key="1">
    <citation type="submission" date="2017-09" db="EMBL/GenBank/DDBJ databases">
        <title>WGS assembly of Aquilegia coerulea Goldsmith.</title>
        <authorList>
            <person name="Hodges S."/>
            <person name="Kramer E."/>
            <person name="Nordborg M."/>
            <person name="Tomkins J."/>
            <person name="Borevitz J."/>
            <person name="Derieg N."/>
            <person name="Yan J."/>
            <person name="Mihaltcheva S."/>
            <person name="Hayes R.D."/>
            <person name="Rokhsar D."/>
        </authorList>
    </citation>
    <scope>NUCLEOTIDE SEQUENCE [LARGE SCALE GENOMIC DNA]</scope>
    <source>
        <strain evidence="12">cv. Goldsmith</strain>
    </source>
</reference>
<evidence type="ECO:0000256" key="10">
    <source>
        <dbReference type="SAM" id="Phobius"/>
    </source>
</evidence>
<keyword evidence="7" id="KW-0677">Repeat</keyword>
<gene>
    <name evidence="11" type="ORF">AQUCO_00300877v1</name>
</gene>
<dbReference type="EMBL" id="KZ305020">
    <property type="protein sequence ID" value="PIA61646.1"/>
    <property type="molecule type" value="Genomic_DNA"/>
</dbReference>
<dbReference type="GO" id="GO:0051119">
    <property type="term" value="F:sugar transmembrane transporter activity"/>
    <property type="evidence" value="ECO:0007669"/>
    <property type="project" value="InterPro"/>
</dbReference>
<dbReference type="InterPro" id="IPR004316">
    <property type="entry name" value="SWEET_rpt"/>
</dbReference>
<dbReference type="Pfam" id="PF03083">
    <property type="entry name" value="MtN3_slv"/>
    <property type="match status" value="2"/>
</dbReference>
<evidence type="ECO:0000256" key="1">
    <source>
        <dbReference type="ARBA" id="ARBA00004651"/>
    </source>
</evidence>
<dbReference type="GO" id="GO:0005886">
    <property type="term" value="C:plasma membrane"/>
    <property type="evidence" value="ECO:0007669"/>
    <property type="project" value="UniProtKB-SubCell"/>
</dbReference>
<accession>A0A2G5F0Z3</accession>
<dbReference type="FunFam" id="1.20.1280.290:FF:000003">
    <property type="entry name" value="Bidirectional sugar transporter SWEET"/>
    <property type="match status" value="1"/>
</dbReference>
<evidence type="ECO:0000256" key="8">
    <source>
        <dbReference type="ARBA" id="ARBA00022989"/>
    </source>
</evidence>
<keyword evidence="5" id="KW-0762">Sugar transport</keyword>
<evidence type="ECO:0008006" key="13">
    <source>
        <dbReference type="Google" id="ProtNLM"/>
    </source>
</evidence>
<dbReference type="OrthoDB" id="409725at2759"/>
<feature type="transmembrane region" description="Helical" evidence="10">
    <location>
        <begin position="15"/>
        <end position="37"/>
    </location>
</feature>
<evidence type="ECO:0000256" key="9">
    <source>
        <dbReference type="ARBA" id="ARBA00023136"/>
    </source>
</evidence>
<comment type="subcellular location">
    <subcellularLocation>
        <location evidence="1">Cell membrane</location>
        <topology evidence="1">Multi-pass membrane protein</topology>
    </subcellularLocation>
</comment>
<keyword evidence="3" id="KW-0813">Transport</keyword>
<feature type="transmembrane region" description="Helical" evidence="10">
    <location>
        <begin position="136"/>
        <end position="157"/>
    </location>
</feature>
<evidence type="ECO:0000256" key="3">
    <source>
        <dbReference type="ARBA" id="ARBA00022448"/>
    </source>
</evidence>
<dbReference type="InParanoid" id="A0A2G5F0Z3"/>
<dbReference type="STRING" id="218851.A0A2G5F0Z3"/>
<evidence type="ECO:0000256" key="2">
    <source>
        <dbReference type="ARBA" id="ARBA00007809"/>
    </source>
</evidence>
<protein>
    <recommendedName>
        <fullName evidence="13">Bidirectional sugar transporter SWEET</fullName>
    </recommendedName>
</protein>
<sequence length="197" mass="22490">MLWLFYAFLKPDGSMLLTINSIGCIIESIYIIVYLIYAPRSYKIYTTKLLLLLNVTVFGLIVLFTMLFAKDAKRVTIVGWICSVFSICVFAAPLSNIRQVIITESVEFMPISLSFFLTLCAIVWFFYGLLTMDLYVAGPNVLGFLFGVVQMILYFIYRRRAKRNVALEVDLAQTQPNDRQPQVKVINQPVQPSESNV</sequence>
<proteinExistence type="inferred from homology"/>
<name>A0A2G5F0Z3_AQUCA</name>
<feature type="transmembrane region" description="Helical" evidence="10">
    <location>
        <begin position="75"/>
        <end position="96"/>
    </location>
</feature>
<dbReference type="PANTHER" id="PTHR10791:SF157">
    <property type="entry name" value="BIDIRECTIONAL SUGAR TRANSPORTER SWEET"/>
    <property type="match status" value="1"/>
</dbReference>
<evidence type="ECO:0000313" key="11">
    <source>
        <dbReference type="EMBL" id="PIA61646.1"/>
    </source>
</evidence>